<comment type="caution">
    <text evidence="2">The sequence shown here is derived from an EMBL/GenBank/DDBJ whole genome shotgun (WGS) entry which is preliminary data.</text>
</comment>
<evidence type="ECO:0000313" key="2">
    <source>
        <dbReference type="EMBL" id="RCJ40265.1"/>
    </source>
</evidence>
<dbReference type="EMBL" id="LXQD01000054">
    <property type="protein sequence ID" value="RCJ40265.1"/>
    <property type="molecule type" value="Genomic_DNA"/>
</dbReference>
<dbReference type="Proteomes" id="UP000252107">
    <property type="component" value="Unassembled WGS sequence"/>
</dbReference>
<keyword evidence="3" id="KW-1185">Reference proteome</keyword>
<proteinExistence type="predicted"/>
<keyword evidence="1" id="KW-1133">Transmembrane helix</keyword>
<evidence type="ECO:0000256" key="1">
    <source>
        <dbReference type="SAM" id="Phobius"/>
    </source>
</evidence>
<accession>A0A367RUR3</accession>
<dbReference type="AlphaFoldDB" id="A0A367RUR3"/>
<feature type="transmembrane region" description="Helical" evidence="1">
    <location>
        <begin position="12"/>
        <end position="32"/>
    </location>
</feature>
<name>A0A367RUR3_9NOSO</name>
<evidence type="ECO:0000313" key="3">
    <source>
        <dbReference type="Proteomes" id="UP000252107"/>
    </source>
</evidence>
<keyword evidence="1" id="KW-0812">Transmembrane</keyword>
<sequence length="260" mass="28787">MKITLRELKLVCTFVADLGAAIALILLCFTLVPTQLVKSQVPEKGIFNAPPPPEDINAPGNRTAGGKRGCKTINKQFTASQEKNLTALVPVYQSPNAELVFGLTTISHPTFWFYVPYVTTASAEFVLQNEAGEIVYQSPVSLSGTPGVVSISLPSTAYSLETGDRYHWYFNIYCNPQQPPVFVDGWIKRVEPNTVLKNQLEKATLKQRAALYATYGIWYELVNASAELRRLDARRNDWANILQSVGLNNITSEPIVDCCN</sequence>
<dbReference type="Pfam" id="PF06051">
    <property type="entry name" value="DUF928"/>
    <property type="match status" value="1"/>
</dbReference>
<keyword evidence="1" id="KW-0472">Membrane</keyword>
<gene>
    <name evidence="2" type="ORF">A6770_11035</name>
</gene>
<organism evidence="2 3">
    <name type="scientific">Nostoc minutum NIES-26</name>
    <dbReference type="NCBI Taxonomy" id="1844469"/>
    <lineage>
        <taxon>Bacteria</taxon>
        <taxon>Bacillati</taxon>
        <taxon>Cyanobacteriota</taxon>
        <taxon>Cyanophyceae</taxon>
        <taxon>Nostocales</taxon>
        <taxon>Nostocaceae</taxon>
        <taxon>Nostoc</taxon>
    </lineage>
</organism>
<protein>
    <recommendedName>
        <fullName evidence="4">DUF928 domain-containing protein</fullName>
    </recommendedName>
</protein>
<evidence type="ECO:0008006" key="4">
    <source>
        <dbReference type="Google" id="ProtNLM"/>
    </source>
</evidence>
<dbReference type="InterPro" id="IPR010328">
    <property type="entry name" value="DUF928"/>
</dbReference>
<reference evidence="2" key="1">
    <citation type="submission" date="2016-04" db="EMBL/GenBank/DDBJ databases">
        <authorList>
            <person name="Tabuchi Yagui T.R."/>
        </authorList>
    </citation>
    <scope>NUCLEOTIDE SEQUENCE [LARGE SCALE GENOMIC DNA]</scope>
    <source>
        <strain evidence="2">NIES-26</strain>
    </source>
</reference>